<reference evidence="11" key="1">
    <citation type="submission" date="2018-09" db="EMBL/GenBank/DDBJ databases">
        <title>Chryseolinea sp. KIS68-18 isolated from soil.</title>
        <authorList>
            <person name="Weon H.-Y."/>
            <person name="Kwon S.-W."/>
            <person name="Lee S.A."/>
        </authorList>
    </citation>
    <scope>NUCLEOTIDE SEQUENCE [LARGE SCALE GENOMIC DNA]</scope>
    <source>
        <strain evidence="11">KIS68-18</strain>
    </source>
</reference>
<feature type="domain" description="TonB-dependent receptor plug" evidence="9">
    <location>
        <begin position="114"/>
        <end position="219"/>
    </location>
</feature>
<evidence type="ECO:0000256" key="3">
    <source>
        <dbReference type="ARBA" id="ARBA00022452"/>
    </source>
</evidence>
<dbReference type="Gene3D" id="2.60.40.1120">
    <property type="entry name" value="Carboxypeptidase-like, regulatory domain"/>
    <property type="match status" value="1"/>
</dbReference>
<evidence type="ECO:0000256" key="6">
    <source>
        <dbReference type="ARBA" id="ARBA00023237"/>
    </source>
</evidence>
<dbReference type="InterPro" id="IPR023996">
    <property type="entry name" value="TonB-dep_OMP_SusC/RagA"/>
</dbReference>
<organism evidence="10 11">
    <name type="scientific">Chryseolinea soli</name>
    <dbReference type="NCBI Taxonomy" id="2321403"/>
    <lineage>
        <taxon>Bacteria</taxon>
        <taxon>Pseudomonadati</taxon>
        <taxon>Bacteroidota</taxon>
        <taxon>Cytophagia</taxon>
        <taxon>Cytophagales</taxon>
        <taxon>Fulvivirgaceae</taxon>
        <taxon>Chryseolinea</taxon>
    </lineage>
</organism>
<dbReference type="AlphaFoldDB" id="A0A385SRI6"/>
<comment type="similarity">
    <text evidence="7">Belongs to the TonB-dependent receptor family.</text>
</comment>
<accession>A0A385SRI6</accession>
<dbReference type="SUPFAM" id="SSF56935">
    <property type="entry name" value="Porins"/>
    <property type="match status" value="1"/>
</dbReference>
<keyword evidence="10" id="KW-0675">Receptor</keyword>
<evidence type="ECO:0000256" key="8">
    <source>
        <dbReference type="SAM" id="SignalP"/>
    </source>
</evidence>
<feature type="chain" id="PRO_5017340237" evidence="8">
    <location>
        <begin position="20"/>
        <end position="1007"/>
    </location>
</feature>
<dbReference type="GO" id="GO:0009279">
    <property type="term" value="C:cell outer membrane"/>
    <property type="evidence" value="ECO:0007669"/>
    <property type="project" value="UniProtKB-SubCell"/>
</dbReference>
<dbReference type="RefSeq" id="WP_119756435.1">
    <property type="nucleotide sequence ID" value="NZ_CP032382.1"/>
</dbReference>
<dbReference type="Pfam" id="PF07715">
    <property type="entry name" value="Plug"/>
    <property type="match status" value="1"/>
</dbReference>
<evidence type="ECO:0000256" key="5">
    <source>
        <dbReference type="ARBA" id="ARBA00023136"/>
    </source>
</evidence>
<comment type="subcellular location">
    <subcellularLocation>
        <location evidence="1 7">Cell outer membrane</location>
        <topology evidence="1 7">Multi-pass membrane protein</topology>
    </subcellularLocation>
</comment>
<keyword evidence="4 7" id="KW-0812">Transmembrane</keyword>
<evidence type="ECO:0000313" key="10">
    <source>
        <dbReference type="EMBL" id="AYB33196.1"/>
    </source>
</evidence>
<dbReference type="Pfam" id="PF13715">
    <property type="entry name" value="CarbopepD_reg_2"/>
    <property type="match status" value="1"/>
</dbReference>
<evidence type="ECO:0000256" key="7">
    <source>
        <dbReference type="PROSITE-ProRule" id="PRU01360"/>
    </source>
</evidence>
<dbReference type="OrthoDB" id="9768177at2"/>
<dbReference type="Gene3D" id="2.170.130.10">
    <property type="entry name" value="TonB-dependent receptor, plug domain"/>
    <property type="match status" value="1"/>
</dbReference>
<dbReference type="Gene3D" id="2.40.170.20">
    <property type="entry name" value="TonB-dependent receptor, beta-barrel domain"/>
    <property type="match status" value="1"/>
</dbReference>
<keyword evidence="8" id="KW-0732">Signal</keyword>
<keyword evidence="6 7" id="KW-0998">Cell outer membrane</keyword>
<dbReference type="InterPro" id="IPR037066">
    <property type="entry name" value="Plug_dom_sf"/>
</dbReference>
<evidence type="ECO:0000256" key="1">
    <source>
        <dbReference type="ARBA" id="ARBA00004571"/>
    </source>
</evidence>
<protein>
    <submittedName>
        <fullName evidence="10">TonB-dependent receptor</fullName>
    </submittedName>
</protein>
<gene>
    <name evidence="10" type="ORF">D4L85_22605</name>
</gene>
<dbReference type="InterPro" id="IPR008969">
    <property type="entry name" value="CarboxyPept-like_regulatory"/>
</dbReference>
<dbReference type="NCBIfam" id="TIGR04057">
    <property type="entry name" value="SusC_RagA_signa"/>
    <property type="match status" value="1"/>
</dbReference>
<dbReference type="KEGG" id="chk:D4L85_22605"/>
<evidence type="ECO:0000256" key="2">
    <source>
        <dbReference type="ARBA" id="ARBA00022448"/>
    </source>
</evidence>
<dbReference type="NCBIfam" id="TIGR04056">
    <property type="entry name" value="OMP_RagA_SusC"/>
    <property type="match status" value="1"/>
</dbReference>
<dbReference type="PROSITE" id="PS52016">
    <property type="entry name" value="TONB_DEPENDENT_REC_3"/>
    <property type="match status" value="1"/>
</dbReference>
<evidence type="ECO:0000313" key="11">
    <source>
        <dbReference type="Proteomes" id="UP000266183"/>
    </source>
</evidence>
<dbReference type="EMBL" id="CP032382">
    <property type="protein sequence ID" value="AYB33196.1"/>
    <property type="molecule type" value="Genomic_DNA"/>
</dbReference>
<dbReference type="SUPFAM" id="SSF49464">
    <property type="entry name" value="Carboxypeptidase regulatory domain-like"/>
    <property type="match status" value="1"/>
</dbReference>
<keyword evidence="2 7" id="KW-0813">Transport</keyword>
<dbReference type="InterPro" id="IPR039426">
    <property type="entry name" value="TonB-dep_rcpt-like"/>
</dbReference>
<feature type="signal peptide" evidence="8">
    <location>
        <begin position="1"/>
        <end position="19"/>
    </location>
</feature>
<keyword evidence="3 7" id="KW-1134">Transmembrane beta strand</keyword>
<keyword evidence="11" id="KW-1185">Reference proteome</keyword>
<dbReference type="InterPro" id="IPR023997">
    <property type="entry name" value="TonB-dep_OMP_SusC/RagA_CS"/>
</dbReference>
<keyword evidence="5 7" id="KW-0472">Membrane</keyword>
<dbReference type="Proteomes" id="UP000266183">
    <property type="component" value="Chromosome"/>
</dbReference>
<dbReference type="InterPro" id="IPR036942">
    <property type="entry name" value="Beta-barrel_TonB_sf"/>
</dbReference>
<evidence type="ECO:0000256" key="4">
    <source>
        <dbReference type="ARBA" id="ARBA00022692"/>
    </source>
</evidence>
<dbReference type="InterPro" id="IPR012910">
    <property type="entry name" value="Plug_dom"/>
</dbReference>
<name>A0A385SRI6_9BACT</name>
<sequence>MWRLLSSLLILTLSTAAWAQNRTVTGTVTDSADGSALPGVSVLVQGTTKGVPTDLSGAYTLQLAPGENIITFSFIGYKTQTVTVGEQTTIDVKLESDATELTEVVVVGYGEQKKSDITGATANVKGEELAKQPVLTATQAMQGKVAGVQIISSGQPGSSPQIRVRGVGTALSGTTSLYVVDGVLTDDISNINTADIVDMNVLKDASAAAIYGSRGANGVIIITTRKGSSGTMKITYNNNIGIRQASNLVQMANSAEYNNYYQAAVGLPPPSSSYSTDWYGTILRNAWEQTHNVSLSGGTDKSTYLFNVGYLNDQGIVIDNSFKRLTLRLNNDYQIRENLKVGIQSSYSNSINQNGFNMIDIDAYGKIGGVYNDAYRAAPIIPSKVDGRYGNTSAYGNVGNPLLDIENNDMKVKENRLQGSTYLSYKPVPWLTLRTSLGADWKNSLNRLYNYQFLNDEKTFIVGGGNQTNPLSSLNVKQTQTFRWVWDNTATINKTIGKHDFTFLVGTTAEKYNQHWFSAIRKDVPADPNLWYINVGDANTSQNDGKGDAWSRNSYLGRLNYAFNQKYLLTATLRVDGSSRLPKENRWSSFPSVGAAWVLSRESFMQSQGWFDLLKLRASYGKVGNDQIPTDAYVQTVELNKAYPFNGNAGTATNGAQINQIIDPHINWEITKEYDLALEFAILQSKLTGEVNYYNKKVENALIKVPVLRTVGDKDGQIITNVASIQNRGVEVVLNWKDRIGDNFTYTIGGNVTFNHNEVVALNGGQAVQGGAVGSQGFTTITDNGHPVGSFYVLKTIGVFNSEADVAAYQSSNGTVIQKTAHAGDFKYQDVNDDGKIDDNDRVFAGSYQPVAYFGVNLGATYKSFDFAISIYANVGNKVYNGKRGARVDGRDNVEKDVVYKRWTSANHTQTEPAANTGNLPASDYFVESGSFARINNLTFGYTLPSAALDKLKIASLRFFITSQNLFTYKKYSGFTAELPGDPLNSGIELSSYPTTRTFAAGLNVGF</sequence>
<proteinExistence type="inferred from homology"/>
<evidence type="ECO:0000259" key="9">
    <source>
        <dbReference type="Pfam" id="PF07715"/>
    </source>
</evidence>